<name>A0A7W6LGN1_9HYPH</name>
<dbReference type="AlphaFoldDB" id="A0A7W6LGN1"/>
<sequence>MLAFQDQVSEPVMATETEAVIARTAAERLHALAEAHQDVTLHIEGSKLAVPLPARAVELMFEVLTAMANGQPVSVVPHRTELSTQQAADYLNVSRPFIIKLIDEGKLPARKVNRHRRINFVDLVAFEKASRKERMRALATLAEIDRELGLE</sequence>
<organism evidence="2 3">
    <name type="scientific">Rhizobium rhizoryzae</name>
    <dbReference type="NCBI Taxonomy" id="451876"/>
    <lineage>
        <taxon>Bacteria</taxon>
        <taxon>Pseudomonadati</taxon>
        <taxon>Pseudomonadota</taxon>
        <taxon>Alphaproteobacteria</taxon>
        <taxon>Hyphomicrobiales</taxon>
        <taxon>Rhizobiaceae</taxon>
        <taxon>Rhizobium/Agrobacterium group</taxon>
        <taxon>Rhizobium</taxon>
    </lineage>
</organism>
<reference evidence="2 3" key="1">
    <citation type="submission" date="2020-08" db="EMBL/GenBank/DDBJ databases">
        <title>Genomic Encyclopedia of Type Strains, Phase IV (KMG-IV): sequencing the most valuable type-strain genomes for metagenomic binning, comparative biology and taxonomic classification.</title>
        <authorList>
            <person name="Goeker M."/>
        </authorList>
    </citation>
    <scope>NUCLEOTIDE SEQUENCE [LARGE SCALE GENOMIC DNA]</scope>
    <source>
        <strain evidence="2 3">DSM 29514</strain>
    </source>
</reference>
<evidence type="ECO:0000259" key="1">
    <source>
        <dbReference type="Pfam" id="PF12728"/>
    </source>
</evidence>
<dbReference type="InterPro" id="IPR009061">
    <property type="entry name" value="DNA-bd_dom_put_sf"/>
</dbReference>
<dbReference type="NCBIfam" id="TIGR01764">
    <property type="entry name" value="excise"/>
    <property type="match status" value="1"/>
</dbReference>
<dbReference type="Pfam" id="PF12728">
    <property type="entry name" value="HTH_17"/>
    <property type="match status" value="1"/>
</dbReference>
<dbReference type="InterPro" id="IPR041657">
    <property type="entry name" value="HTH_17"/>
</dbReference>
<evidence type="ECO:0000313" key="2">
    <source>
        <dbReference type="EMBL" id="MBB4142882.1"/>
    </source>
</evidence>
<keyword evidence="3" id="KW-1185">Reference proteome</keyword>
<gene>
    <name evidence="2" type="ORF">GGQ72_001381</name>
</gene>
<dbReference type="GO" id="GO:0003677">
    <property type="term" value="F:DNA binding"/>
    <property type="evidence" value="ECO:0007669"/>
    <property type="project" value="InterPro"/>
</dbReference>
<dbReference type="EMBL" id="JACIEC010000001">
    <property type="protein sequence ID" value="MBB4142882.1"/>
    <property type="molecule type" value="Genomic_DNA"/>
</dbReference>
<dbReference type="Proteomes" id="UP000519897">
    <property type="component" value="Unassembled WGS sequence"/>
</dbReference>
<proteinExistence type="predicted"/>
<dbReference type="SUPFAM" id="SSF46955">
    <property type="entry name" value="Putative DNA-binding domain"/>
    <property type="match status" value="1"/>
</dbReference>
<feature type="domain" description="Helix-turn-helix" evidence="1">
    <location>
        <begin position="82"/>
        <end position="126"/>
    </location>
</feature>
<protein>
    <submittedName>
        <fullName evidence="2">Excisionase family DNA binding protein</fullName>
    </submittedName>
</protein>
<dbReference type="RefSeq" id="WP_165136902.1">
    <property type="nucleotide sequence ID" value="NZ_CP049250.1"/>
</dbReference>
<comment type="caution">
    <text evidence="2">The sequence shown here is derived from an EMBL/GenBank/DDBJ whole genome shotgun (WGS) entry which is preliminary data.</text>
</comment>
<evidence type="ECO:0000313" key="3">
    <source>
        <dbReference type="Proteomes" id="UP000519897"/>
    </source>
</evidence>
<dbReference type="InterPro" id="IPR010093">
    <property type="entry name" value="SinI_DNA-bd"/>
</dbReference>
<accession>A0A7W6LGN1</accession>